<proteinExistence type="predicted"/>
<dbReference type="EMBL" id="OZ037945">
    <property type="protein sequence ID" value="CAL1700105.1"/>
    <property type="molecule type" value="Genomic_DNA"/>
</dbReference>
<protein>
    <submittedName>
        <fullName evidence="1">Uncharacterized protein</fullName>
    </submittedName>
</protein>
<name>A0ABP1CWQ8_9APHY</name>
<gene>
    <name evidence="1" type="ORF">GFSPODELE1_LOCUS3001</name>
</gene>
<sequence>MDNAHSLPFTCARSQPVVTSGTLSCSPLPNPLTTLTFWMWPHYESIRLFFAVSGIGPFLILDCGKKILNCVHSLIWDGVISLSEEIRILKSNMFTSAHVAYIFARIISSVHSAGFHCLSLRFTTATTTQAMDVPAGRISIVENETRRKTVGSMIPSDKGGNVYLTAQTNGAICEKTLHITILFNCARIC</sequence>
<accession>A0ABP1CWQ8</accession>
<organism evidence="1 2">
    <name type="scientific">Somion occarium</name>
    <dbReference type="NCBI Taxonomy" id="3059160"/>
    <lineage>
        <taxon>Eukaryota</taxon>
        <taxon>Fungi</taxon>
        <taxon>Dikarya</taxon>
        <taxon>Basidiomycota</taxon>
        <taxon>Agaricomycotina</taxon>
        <taxon>Agaricomycetes</taxon>
        <taxon>Polyporales</taxon>
        <taxon>Cerrenaceae</taxon>
        <taxon>Somion</taxon>
    </lineage>
</organism>
<evidence type="ECO:0000313" key="1">
    <source>
        <dbReference type="EMBL" id="CAL1700105.1"/>
    </source>
</evidence>
<dbReference type="Proteomes" id="UP001497453">
    <property type="component" value="Chromosome 2"/>
</dbReference>
<keyword evidence="2" id="KW-1185">Reference proteome</keyword>
<reference evidence="2" key="1">
    <citation type="submission" date="2024-04" db="EMBL/GenBank/DDBJ databases">
        <authorList>
            <person name="Shaw F."/>
            <person name="Minotto A."/>
        </authorList>
    </citation>
    <scope>NUCLEOTIDE SEQUENCE [LARGE SCALE GENOMIC DNA]</scope>
</reference>
<evidence type="ECO:0000313" key="2">
    <source>
        <dbReference type="Proteomes" id="UP001497453"/>
    </source>
</evidence>